<gene>
    <name evidence="1" type="ORF">DPBNPPHM_03322</name>
</gene>
<name>A0A5S9NWF0_9GAMM</name>
<proteinExistence type="predicted"/>
<reference evidence="1 2" key="1">
    <citation type="submission" date="2019-11" db="EMBL/GenBank/DDBJ databases">
        <authorList>
            <person name="Holert J."/>
        </authorList>
    </citation>
    <scope>NUCLEOTIDE SEQUENCE [LARGE SCALE GENOMIC DNA]</scope>
    <source>
        <strain evidence="1">BC5_2</strain>
    </source>
</reference>
<dbReference type="EMBL" id="CACSII010000004">
    <property type="protein sequence ID" value="CAA0095715.1"/>
    <property type="molecule type" value="Genomic_DNA"/>
</dbReference>
<protein>
    <submittedName>
        <fullName evidence="1">Uncharacterized protein</fullName>
    </submittedName>
</protein>
<dbReference type="AlphaFoldDB" id="A0A5S9NWF0"/>
<evidence type="ECO:0000313" key="2">
    <source>
        <dbReference type="Proteomes" id="UP000434580"/>
    </source>
</evidence>
<dbReference type="OrthoDB" id="9878440at2"/>
<evidence type="ECO:0000313" key="1">
    <source>
        <dbReference type="EMBL" id="CAA0095715.1"/>
    </source>
</evidence>
<sequence length="475" mass="54521">MPAFAADVYQRLMQEHLEDAEYLFFQLRAELTKPLLDIDYLQDTENRLCRHMTALAQHQETLNTHCLDILESADPNDSQAMIPTYLLMSLSYSESDWKSLLNWLDALPLTIETCINVRFALQLGDVLAALPNQAHWQQLNKQIWQQVLTSKAKPNASPTSESHTETQACWMTWFLMLIDSDSAATRDFNEDSDSRRVIQALQTLEHYPSLHAPIVYRAIFDRPELQLPPWLLTATHAVFEQDQQFTTRNAILLMHLQQGHQEWLVCVLDTLECPRLRTSLGRYITLDTPDPGEHPECLIDHALTPQASPLAVYKQWLNHPCWRYVAATALFYLTETRVPRIWNVLERFEPEALFPNEPATTELTGEDLDLIDPDVIDYRILFDIYGSLPDDDPDAEPELESCIMGRSLSAEWLAELLATTTYRRLRSHCYQSLKHRYNTSGYVDFAAPPSLQKRQIATLTQQIGNDTQGQAGKHA</sequence>
<dbReference type="Proteomes" id="UP000434580">
    <property type="component" value="Unassembled WGS sequence"/>
</dbReference>
<accession>A0A5S9NWF0</accession>
<organism evidence="1 2">
    <name type="scientific">BD1-7 clade bacterium</name>
    <dbReference type="NCBI Taxonomy" id="2029982"/>
    <lineage>
        <taxon>Bacteria</taxon>
        <taxon>Pseudomonadati</taxon>
        <taxon>Pseudomonadota</taxon>
        <taxon>Gammaproteobacteria</taxon>
        <taxon>Cellvibrionales</taxon>
        <taxon>Spongiibacteraceae</taxon>
        <taxon>BD1-7 clade</taxon>
    </lineage>
</organism>